<dbReference type="EMBL" id="CP070608">
    <property type="protein sequence ID" value="QSE98230.1"/>
    <property type="molecule type" value="Genomic_DNA"/>
</dbReference>
<reference evidence="2" key="1">
    <citation type="submission" date="2021-02" db="EMBL/GenBank/DDBJ databases">
        <title>Fulvivirga sp. S481 isolated from sea water.</title>
        <authorList>
            <person name="Bae S.S."/>
            <person name="Baek K."/>
        </authorList>
    </citation>
    <scope>NUCLEOTIDE SEQUENCE</scope>
    <source>
        <strain evidence="2">S481</strain>
    </source>
</reference>
<keyword evidence="3" id="KW-1185">Reference proteome</keyword>
<dbReference type="AlphaFoldDB" id="A0A975A1G9"/>
<evidence type="ECO:0000313" key="3">
    <source>
        <dbReference type="Proteomes" id="UP000662783"/>
    </source>
</evidence>
<feature type="signal peptide" evidence="1">
    <location>
        <begin position="1"/>
        <end position="22"/>
    </location>
</feature>
<keyword evidence="2" id="KW-0449">Lipoprotein</keyword>
<evidence type="ECO:0000313" key="2">
    <source>
        <dbReference type="EMBL" id="QSE98230.1"/>
    </source>
</evidence>
<evidence type="ECO:0000256" key="1">
    <source>
        <dbReference type="SAM" id="SignalP"/>
    </source>
</evidence>
<protein>
    <submittedName>
        <fullName evidence="2">Gliding motility lipoprotein GldB</fullName>
    </submittedName>
</protein>
<dbReference type="RefSeq" id="WP_205722738.1">
    <property type="nucleotide sequence ID" value="NZ_CP070608.1"/>
</dbReference>
<keyword evidence="1" id="KW-0732">Signal</keyword>
<dbReference type="KEGG" id="fuv:JR347_03890"/>
<dbReference type="InterPro" id="IPR019853">
    <property type="entry name" value="GldB-like"/>
</dbReference>
<gene>
    <name evidence="2" type="ORF">JR347_03890</name>
</gene>
<proteinExistence type="predicted"/>
<name>A0A975A1G9_9BACT</name>
<dbReference type="Pfam" id="PF25594">
    <property type="entry name" value="GldB_lipo"/>
    <property type="match status" value="1"/>
</dbReference>
<organism evidence="2 3">
    <name type="scientific">Fulvivirga lutea</name>
    <dbReference type="NCBI Taxonomy" id="2810512"/>
    <lineage>
        <taxon>Bacteria</taxon>
        <taxon>Pseudomonadati</taxon>
        <taxon>Bacteroidota</taxon>
        <taxon>Cytophagia</taxon>
        <taxon>Cytophagales</taxon>
        <taxon>Fulvivirgaceae</taxon>
        <taxon>Fulvivirga</taxon>
    </lineage>
</organism>
<feature type="chain" id="PRO_5036833647" evidence="1">
    <location>
        <begin position="23"/>
        <end position="340"/>
    </location>
</feature>
<accession>A0A975A1G9</accession>
<dbReference type="Proteomes" id="UP000662783">
    <property type="component" value="Chromosome"/>
</dbReference>
<sequence length="340" mass="39452">MKRKIWLFSMLAIVLLNSCSNNDETECVFQPALKNDATIEIEQLEDVLLDIQSKDSLVSFLNNHPIITNYFLRRSSYPNDSVMMETLLRKYANPHIDTLQMEIDRVFGDLSQLKDDLNTAFSHLKYYYPEAQIPKVKTVATGLDFDLYVSDSLIVIGLDYYLGQGAKYRPINMYQYILKRYAPEYIVPSIMLLNGIAPEYNGTSVKDKTILADMISYGKSFYFAKHMMPCTPDSVIIWYTTKEIVGSRKNVDIIWTHFVENELLFETNHMVKKKYIDDRPKTYEIGDEAPGRIGTWLGWQIVRKYMAEHPDVSLPEMMQMESPQQLFKESKFKPDKGGIF</sequence>